<dbReference type="RefSeq" id="WP_186868364.1">
    <property type="nucleotide sequence ID" value="NZ_JACOOL010000001.1"/>
</dbReference>
<keyword evidence="2" id="KW-1185">Reference proteome</keyword>
<evidence type="ECO:0000313" key="2">
    <source>
        <dbReference type="Proteomes" id="UP000637359"/>
    </source>
</evidence>
<dbReference type="Pfam" id="PF11211">
    <property type="entry name" value="DUF2997"/>
    <property type="match status" value="1"/>
</dbReference>
<dbReference type="InterPro" id="IPR021375">
    <property type="entry name" value="DUF2997"/>
</dbReference>
<name>A0A923L386_9BACI</name>
<evidence type="ECO:0000313" key="1">
    <source>
        <dbReference type="EMBL" id="MBC5635673.1"/>
    </source>
</evidence>
<dbReference type="Proteomes" id="UP000637359">
    <property type="component" value="Unassembled WGS sequence"/>
</dbReference>
<proteinExistence type="predicted"/>
<reference evidence="1" key="1">
    <citation type="submission" date="2020-08" db="EMBL/GenBank/DDBJ databases">
        <title>Genome public.</title>
        <authorList>
            <person name="Liu C."/>
            <person name="Sun Q."/>
        </authorList>
    </citation>
    <scope>NUCLEOTIDE SEQUENCE</scope>
    <source>
        <strain evidence="1">BX22</strain>
    </source>
</reference>
<accession>A0A923L386</accession>
<protein>
    <submittedName>
        <fullName evidence="1">DUF2997 domain-containing protein</fullName>
    </submittedName>
</protein>
<dbReference type="AlphaFoldDB" id="A0A923L386"/>
<sequence>MSKKIKFEITPTGEIRVKTLGMKGEECLSYVELMERLADATSIDSDFTEEYYETNIIQEQQIRQHSNLKGE</sequence>
<dbReference type="EMBL" id="JACOOL010000001">
    <property type="protein sequence ID" value="MBC5635673.1"/>
    <property type="molecule type" value="Genomic_DNA"/>
</dbReference>
<comment type="caution">
    <text evidence="1">The sequence shown here is derived from an EMBL/GenBank/DDBJ whole genome shotgun (WGS) entry which is preliminary data.</text>
</comment>
<gene>
    <name evidence="1" type="ORF">H8S33_02425</name>
</gene>
<organism evidence="1 2">
    <name type="scientific">Ornithinibacillus hominis</name>
    <dbReference type="NCBI Taxonomy" id="2763055"/>
    <lineage>
        <taxon>Bacteria</taxon>
        <taxon>Bacillati</taxon>
        <taxon>Bacillota</taxon>
        <taxon>Bacilli</taxon>
        <taxon>Bacillales</taxon>
        <taxon>Bacillaceae</taxon>
        <taxon>Ornithinibacillus</taxon>
    </lineage>
</organism>